<dbReference type="GO" id="GO:0042981">
    <property type="term" value="P:regulation of apoptotic process"/>
    <property type="evidence" value="ECO:0007669"/>
    <property type="project" value="InterPro"/>
</dbReference>
<dbReference type="Proteomes" id="UP000005408">
    <property type="component" value="Unassembled WGS sequence"/>
</dbReference>
<dbReference type="Gene3D" id="1.10.533.10">
    <property type="entry name" value="Death Domain, Fas"/>
    <property type="match status" value="1"/>
</dbReference>
<protein>
    <recommendedName>
        <fullName evidence="4">CARD domain-containing protein</fullName>
    </recommendedName>
</protein>
<dbReference type="Pfam" id="PF16095">
    <property type="entry name" value="COR-A"/>
    <property type="match status" value="1"/>
</dbReference>
<keyword evidence="3" id="KW-1133">Transmembrane helix</keyword>
<proteinExistence type="predicted"/>
<dbReference type="AlphaFoldDB" id="A0A8W8NS54"/>
<keyword evidence="1" id="KW-0677">Repeat</keyword>
<reference evidence="5" key="1">
    <citation type="submission" date="2022-08" db="UniProtKB">
        <authorList>
            <consortium name="EnsemblMetazoa"/>
        </authorList>
    </citation>
    <scope>IDENTIFICATION</scope>
    <source>
        <strain evidence="5">05x7-T-G4-1.051#20</strain>
    </source>
</reference>
<evidence type="ECO:0000259" key="4">
    <source>
        <dbReference type="PROSITE" id="PS50209"/>
    </source>
</evidence>
<dbReference type="PROSITE" id="PS50209">
    <property type="entry name" value="CARD"/>
    <property type="match status" value="1"/>
</dbReference>
<dbReference type="Gene3D" id="1.10.10.10">
    <property type="entry name" value="Winged helix-like DNA-binding domain superfamily/Winged helix DNA-binding domain"/>
    <property type="match status" value="1"/>
</dbReference>
<dbReference type="InterPro" id="IPR036388">
    <property type="entry name" value="WH-like_DNA-bd_sf"/>
</dbReference>
<evidence type="ECO:0000313" key="6">
    <source>
        <dbReference type="Proteomes" id="UP000005408"/>
    </source>
</evidence>
<sequence length="1129" mass="128304">MALSRSPKLRWAGYFFCIIIIVLGIGENRYARTAAEAYKYGVNKVDICPQNKTEWEEASMRLNCSNDTKSPLNRYHCLPVHDLTTLMEFCYNRTRPQVVKGLCMVYVQENNYFNSYNCTTFEDGCPDMFYLSDESYKYPKCMDIDPIGRCYLAESSCKLATTTSSDITSITRAAENSSSPTSTDDVVVIAISTSVGFLVLTCIVVAIIYKRKDICCKRKACVTDIDFDPKDKDPLLPRSEIAEIESQGLNYLLQEFPSDINPKLIAKILNVPPEILSWSMERRQQFVESMNKGSVSEYNGRGIVIGTADTGKMNLVEKLRRNSNLRTESTGGIRIYSHEFLLDAKECTITVANDKERGKKPDGNEPSLTAFDQIELQNVQTDDLDTKPPVRNLRDPSDVVLKVNKSQILQPLVDICCCVRSKNKTGLKRLNLLDFDEKNACHCIFFSSRAFYIVLIDISKALNSQMDEGFYSDWTYADYIRYWLGFIHTCGSMSAPVIFVASHLGGKEADKDKTVLSKYFEEICNILPESLVQHIDEKRVFSLEKTSDKNLKDLKKCIASTLKLQDHWGKGIPKTWTKIESVLKMKRRSFKMCSISSILEDLKRIDDQLINNDDELVTVLMYFHDTGVILFQEDLEEIILDVQWFADAFKSIVVNDKHSLEQFKELNGSGLLSSQLLNDLWSNSDLTFHQNRDKLVKHMVKLAMIAELNSTLWYVPCMNKQQYTKSILENCTVSSTLCFVFEFLPIDIFHRLVATCINKHNMTLWQSEGKHCIYNNVTLLECKNTTLIVLIGIQGGKENADKEYPHSIEIQAINMNDRVGTIDNSLCSGIKQIIYEVLSDLTQNFQTEKEPFRLGYRCVRTPYDDLHEGHIILEKDMSTDCGVKCSKCEQNPEIDVDSLIGHWKTTKNGLSSGASGDIATDSGFYQRARETKNKDSRTVRSNAYGMEQIHKDALCLTRVALVTNLDVDIIYDELLGSDIFTPLMMEYIKNKRTRIDKVRRLLDDLVRRGSNAYHDFLEILRKTGYEYLANEIVNNEEKLRRENTTKYARAEIHTSITFNESKHDTAVESPLVTSEISNSNPTSLGSFGPSSASRNSSESILPPTRAESSNVQPHLDGLVVHEVGKIYML</sequence>
<dbReference type="SMART" id="SM00114">
    <property type="entry name" value="CARD"/>
    <property type="match status" value="1"/>
</dbReference>
<name>A0A8W8NS54_MAGGI</name>
<dbReference type="SUPFAM" id="SSF47986">
    <property type="entry name" value="DEATH domain"/>
    <property type="match status" value="1"/>
</dbReference>
<organism evidence="5 6">
    <name type="scientific">Magallana gigas</name>
    <name type="common">Pacific oyster</name>
    <name type="synonym">Crassostrea gigas</name>
    <dbReference type="NCBI Taxonomy" id="29159"/>
    <lineage>
        <taxon>Eukaryota</taxon>
        <taxon>Metazoa</taxon>
        <taxon>Spiralia</taxon>
        <taxon>Lophotrochozoa</taxon>
        <taxon>Mollusca</taxon>
        <taxon>Bivalvia</taxon>
        <taxon>Autobranchia</taxon>
        <taxon>Pteriomorphia</taxon>
        <taxon>Ostreida</taxon>
        <taxon>Ostreoidea</taxon>
        <taxon>Ostreidae</taxon>
        <taxon>Magallana</taxon>
    </lineage>
</organism>
<keyword evidence="6" id="KW-1185">Reference proteome</keyword>
<dbReference type="InterPro" id="IPR037939">
    <property type="entry name" value="CRADD"/>
</dbReference>
<accession>A0A8W8NS54</accession>
<evidence type="ECO:0000313" key="5">
    <source>
        <dbReference type="EnsemblMetazoa" id="G778.1:cds"/>
    </source>
</evidence>
<dbReference type="EnsemblMetazoa" id="G778.1">
    <property type="protein sequence ID" value="G778.1:cds"/>
    <property type="gene ID" value="G778"/>
</dbReference>
<dbReference type="InterPro" id="IPR032171">
    <property type="entry name" value="COR-A"/>
</dbReference>
<dbReference type="PANTHER" id="PTHR15034:SF5">
    <property type="entry name" value="DEATH DOMAIN-CONTAINING PROTEIN CRADD"/>
    <property type="match status" value="1"/>
</dbReference>
<feature type="transmembrane region" description="Helical" evidence="3">
    <location>
        <begin position="186"/>
        <end position="209"/>
    </location>
</feature>
<evidence type="ECO:0000256" key="3">
    <source>
        <dbReference type="SAM" id="Phobius"/>
    </source>
</evidence>
<dbReference type="InterPro" id="IPR001315">
    <property type="entry name" value="CARD"/>
</dbReference>
<dbReference type="InterPro" id="IPR011029">
    <property type="entry name" value="DEATH-like_dom_sf"/>
</dbReference>
<evidence type="ECO:0000256" key="1">
    <source>
        <dbReference type="ARBA" id="ARBA00022737"/>
    </source>
</evidence>
<feature type="compositionally biased region" description="Polar residues" evidence="2">
    <location>
        <begin position="1071"/>
        <end position="1099"/>
    </location>
</feature>
<feature type="transmembrane region" description="Helical" evidence="3">
    <location>
        <begin position="12"/>
        <end position="30"/>
    </location>
</feature>
<evidence type="ECO:0000256" key="2">
    <source>
        <dbReference type="SAM" id="MobiDB-lite"/>
    </source>
</evidence>
<feature type="region of interest" description="Disordered" evidence="2">
    <location>
        <begin position="1063"/>
        <end position="1113"/>
    </location>
</feature>
<feature type="domain" description="CARD" evidence="4">
    <location>
        <begin position="946"/>
        <end position="1035"/>
    </location>
</feature>
<dbReference type="GO" id="GO:0070513">
    <property type="term" value="F:death domain binding"/>
    <property type="evidence" value="ECO:0007669"/>
    <property type="project" value="InterPro"/>
</dbReference>
<keyword evidence="3" id="KW-0472">Membrane</keyword>
<keyword evidence="3" id="KW-0812">Transmembrane</keyword>
<dbReference type="CDD" id="cd01671">
    <property type="entry name" value="CARD"/>
    <property type="match status" value="1"/>
</dbReference>
<dbReference type="Pfam" id="PF00619">
    <property type="entry name" value="CARD"/>
    <property type="match status" value="1"/>
</dbReference>
<dbReference type="PANTHER" id="PTHR15034">
    <property type="entry name" value="DEATH DOMAIN-CONTAINING PROTEIN CRADD"/>
    <property type="match status" value="1"/>
</dbReference>
<dbReference type="GO" id="GO:0002020">
    <property type="term" value="F:protease binding"/>
    <property type="evidence" value="ECO:0007669"/>
    <property type="project" value="InterPro"/>
</dbReference>